<dbReference type="Gene3D" id="2.130.10.30">
    <property type="entry name" value="Regulator of chromosome condensation 1/beta-lactamase-inhibitor protein II"/>
    <property type="match status" value="2"/>
</dbReference>
<dbReference type="InterPro" id="IPR009091">
    <property type="entry name" value="RCC1/BLIP-II"/>
</dbReference>
<dbReference type="PANTHER" id="PTHR45982:SF1">
    <property type="entry name" value="REGULATOR OF CHROMOSOME CONDENSATION"/>
    <property type="match status" value="1"/>
</dbReference>
<dbReference type="PANTHER" id="PTHR45982">
    <property type="entry name" value="REGULATOR OF CHROMOSOME CONDENSATION"/>
    <property type="match status" value="1"/>
</dbReference>
<dbReference type="PRINTS" id="PR00633">
    <property type="entry name" value="RCCNDNSATION"/>
</dbReference>
<organism evidence="2 3">
    <name type="scientific">Komagataella pastoris</name>
    <name type="common">Yeast</name>
    <name type="synonym">Pichia pastoris</name>
    <dbReference type="NCBI Taxonomy" id="4922"/>
    <lineage>
        <taxon>Eukaryota</taxon>
        <taxon>Fungi</taxon>
        <taxon>Dikarya</taxon>
        <taxon>Ascomycota</taxon>
        <taxon>Saccharomycotina</taxon>
        <taxon>Pichiomycetes</taxon>
        <taxon>Pichiales</taxon>
        <taxon>Pichiaceae</taxon>
        <taxon>Komagataella</taxon>
    </lineage>
</organism>
<dbReference type="Pfam" id="PF13540">
    <property type="entry name" value="RCC1_2"/>
    <property type="match status" value="3"/>
</dbReference>
<accession>A0A1B2J9M9</accession>
<dbReference type="OrthoDB" id="5370059at2759"/>
<evidence type="ECO:0000256" key="1">
    <source>
        <dbReference type="PROSITE-ProRule" id="PRU00235"/>
    </source>
</evidence>
<feature type="repeat" description="RCC1" evidence="1">
    <location>
        <begin position="155"/>
        <end position="202"/>
    </location>
</feature>
<proteinExistence type="predicted"/>
<keyword evidence="3" id="KW-1185">Reference proteome</keyword>
<evidence type="ECO:0000313" key="3">
    <source>
        <dbReference type="Proteomes" id="UP000094565"/>
    </source>
</evidence>
<feature type="repeat" description="RCC1" evidence="1">
    <location>
        <begin position="53"/>
        <end position="104"/>
    </location>
</feature>
<dbReference type="InterPro" id="IPR000408">
    <property type="entry name" value="Reg_chr_condens"/>
</dbReference>
<evidence type="ECO:0000313" key="2">
    <source>
        <dbReference type="EMBL" id="ANZ74733.1"/>
    </source>
</evidence>
<reference evidence="2 3" key="1">
    <citation type="submission" date="2016-02" db="EMBL/GenBank/DDBJ databases">
        <title>Comparative genomic and transcriptomic foundation for Pichia pastoris.</title>
        <authorList>
            <person name="Love K.R."/>
            <person name="Shah K.A."/>
            <person name="Whittaker C.A."/>
            <person name="Wu J."/>
            <person name="Bartlett M.C."/>
            <person name="Ma D."/>
            <person name="Leeson R.L."/>
            <person name="Priest M."/>
            <person name="Young S.K."/>
            <person name="Love J.C."/>
        </authorList>
    </citation>
    <scope>NUCLEOTIDE SEQUENCE [LARGE SCALE GENOMIC DNA]</scope>
    <source>
        <strain evidence="2 3">ATCC 28485</strain>
    </source>
</reference>
<dbReference type="InterPro" id="IPR051553">
    <property type="entry name" value="Ran_GTPase-activating"/>
</dbReference>
<sequence>MNYYLLRCGSNGKYQLGLGDVEDKDHLMEEKLNWEPSKIACGGNHTLILSTDGNLYGCGDNSNGQCGIDDLPVVRNLTVVPKVGGLNWTDVAAGWQFSLLLNENRELWVCGEGFSGELGLGKKIYKTKLTKIPGVWDTDQIQTSIHSVMIKLKNGQLYGWGNNRKGLLSLGFDRIIWEPQLIDEQVKRFSLARSFSAVIKEDSLSLKGKTDIQCKLDPKEVSFLSTMWSSLHYIEKNKLQSLGNNSHAQTLYDGLSIENISQISLGSEHGLILYSNHSVSAWGWGEHGNCGQRPIENKIGVTDEQVTYTLNEIYDGNRPVKFIQGGCATSWIVASDVS</sequence>
<dbReference type="AlphaFoldDB" id="A0A1B2J9M9"/>
<gene>
    <name evidence="2" type="primary">ATS1</name>
    <name evidence="2" type="ORF">ATY40_BA7501300</name>
</gene>
<dbReference type="PROSITE" id="PS50012">
    <property type="entry name" value="RCC1_3"/>
    <property type="match status" value="3"/>
</dbReference>
<dbReference type="Proteomes" id="UP000094565">
    <property type="component" value="Chromosome 1"/>
</dbReference>
<feature type="repeat" description="RCC1" evidence="1">
    <location>
        <begin position="3"/>
        <end position="52"/>
    </location>
</feature>
<dbReference type="GO" id="GO:0005737">
    <property type="term" value="C:cytoplasm"/>
    <property type="evidence" value="ECO:0007669"/>
    <property type="project" value="TreeGrafter"/>
</dbReference>
<dbReference type="EMBL" id="CP014584">
    <property type="protein sequence ID" value="ANZ74733.1"/>
    <property type="molecule type" value="Genomic_DNA"/>
</dbReference>
<name>A0A1B2J9M9_PICPA</name>
<dbReference type="SUPFAM" id="SSF50985">
    <property type="entry name" value="RCC1/BLIP-II"/>
    <property type="match status" value="1"/>
</dbReference>
<protein>
    <submittedName>
        <fullName evidence="2">BA75_01300T0</fullName>
    </submittedName>
</protein>
<dbReference type="GO" id="GO:0005085">
    <property type="term" value="F:guanyl-nucleotide exchange factor activity"/>
    <property type="evidence" value="ECO:0007669"/>
    <property type="project" value="TreeGrafter"/>
</dbReference>